<proteinExistence type="predicted"/>
<evidence type="ECO:0000313" key="3">
    <source>
        <dbReference type="Proteomes" id="UP000184245"/>
    </source>
</evidence>
<dbReference type="Pfam" id="PF13416">
    <property type="entry name" value="SBP_bac_8"/>
    <property type="match status" value="1"/>
</dbReference>
<dbReference type="InterPro" id="IPR006059">
    <property type="entry name" value="SBP"/>
</dbReference>
<keyword evidence="1" id="KW-1133">Transmembrane helix</keyword>
<keyword evidence="1" id="KW-0812">Transmembrane</keyword>
<dbReference type="AlphaFoldDB" id="A0A1M4WBS2"/>
<gene>
    <name evidence="2" type="ORF">SAMN02745158_01536</name>
</gene>
<dbReference type="PANTHER" id="PTHR43649">
    <property type="entry name" value="ARABINOSE-BINDING PROTEIN-RELATED"/>
    <property type="match status" value="1"/>
</dbReference>
<dbReference type="EMBL" id="FQVI01000006">
    <property type="protein sequence ID" value="SHE78676.1"/>
    <property type="molecule type" value="Genomic_DNA"/>
</dbReference>
<dbReference type="InterPro" id="IPR050490">
    <property type="entry name" value="Bact_solute-bd_prot1"/>
</dbReference>
<protein>
    <submittedName>
        <fullName evidence="2">ABC-type glycerol-3-phosphate transport system, substrate-binding protein</fullName>
    </submittedName>
</protein>
<dbReference type="PANTHER" id="PTHR43649:SF12">
    <property type="entry name" value="DIACETYLCHITOBIOSE BINDING PROTEIN DASA"/>
    <property type="match status" value="1"/>
</dbReference>
<dbReference type="Gene3D" id="3.40.190.10">
    <property type="entry name" value="Periplasmic binding protein-like II"/>
    <property type="match status" value="1"/>
</dbReference>
<keyword evidence="1" id="KW-0472">Membrane</keyword>
<name>A0A1M4WBS2_9CLOT</name>
<dbReference type="OrthoDB" id="383937at2"/>
<reference evidence="2 3" key="1">
    <citation type="submission" date="2016-11" db="EMBL/GenBank/DDBJ databases">
        <authorList>
            <person name="Jaros S."/>
            <person name="Januszkiewicz K."/>
            <person name="Wedrychowicz H."/>
        </authorList>
    </citation>
    <scope>NUCLEOTIDE SEQUENCE [LARGE SCALE GENOMIC DNA]</scope>
    <source>
        <strain evidence="2 3">DSM 17459</strain>
    </source>
</reference>
<dbReference type="Proteomes" id="UP000184245">
    <property type="component" value="Unassembled WGS sequence"/>
</dbReference>
<dbReference type="STRING" id="1122155.SAMN02745158_01536"/>
<dbReference type="RefSeq" id="WP_072850545.1">
    <property type="nucleotide sequence ID" value="NZ_FQVI01000006.1"/>
</dbReference>
<sequence>MKNRTNKILYIISIAFLVLGAVGLIISMEMRESVQPQGTVDEEKISFALYGNEEIQKIAEEVAETFMKQNKCKVEVYCYASEEELNSKIISQIAGGTTFDVFYTNQDILSRLMEVNELQELDDIVESRRQEGDEFYAVALENGNFDGKQYALPAGVMPYMIYYNRSFLTENGLEDVQTLFEKKQWNLEGFAAYMRAVKERTGKPGIALPGDWTVAEPFVRCDGGKYKAADGQVELNDKALETLEVLGQLMEEGTVMNAETEDSTSLAEAFSAGELPMIIGGLEMTRVCSRIDFEWDIVPYPSVESDFQNSNFDVPLVAAGNGKHVRMAKKFLSYYVSTLGQKIRLEKGECLIPSLSMVFYTSMGDVEFPEHSNYYFFAIENGYSSNRTGILDNEKEQILDIWGDYMEDGT</sequence>
<evidence type="ECO:0000313" key="2">
    <source>
        <dbReference type="EMBL" id="SHE78676.1"/>
    </source>
</evidence>
<dbReference type="SUPFAM" id="SSF53850">
    <property type="entry name" value="Periplasmic binding protein-like II"/>
    <property type="match status" value="1"/>
</dbReference>
<accession>A0A1M4WBS2</accession>
<evidence type="ECO:0000256" key="1">
    <source>
        <dbReference type="SAM" id="Phobius"/>
    </source>
</evidence>
<feature type="transmembrane region" description="Helical" evidence="1">
    <location>
        <begin position="7"/>
        <end position="28"/>
    </location>
</feature>
<keyword evidence="3" id="KW-1185">Reference proteome</keyword>
<organism evidence="2 3">
    <name type="scientific">Lactonifactor longoviformis DSM 17459</name>
    <dbReference type="NCBI Taxonomy" id="1122155"/>
    <lineage>
        <taxon>Bacteria</taxon>
        <taxon>Bacillati</taxon>
        <taxon>Bacillota</taxon>
        <taxon>Clostridia</taxon>
        <taxon>Eubacteriales</taxon>
        <taxon>Clostridiaceae</taxon>
        <taxon>Lactonifactor</taxon>
    </lineage>
</organism>